<proteinExistence type="predicted"/>
<sequence length="71" mass="8205">MSPNDSATRPSAVSSLFRVCLKHLHVLDHWRGFAHWNKGRSESLRQIAKYAWRCSGFSFFVLFSLFVPFCA</sequence>
<accession>A0AAF0QZ72</accession>
<name>A0AAF0QZ72_SOLVR</name>
<dbReference type="Proteomes" id="UP001234989">
    <property type="component" value="Chromosome 6"/>
</dbReference>
<evidence type="ECO:0000313" key="3">
    <source>
        <dbReference type="Proteomes" id="UP001234989"/>
    </source>
</evidence>
<keyword evidence="1" id="KW-0472">Membrane</keyword>
<dbReference type="AlphaFoldDB" id="A0AAF0QZ72"/>
<protein>
    <submittedName>
        <fullName evidence="2">Uncharacterized protein</fullName>
    </submittedName>
</protein>
<reference evidence="2" key="1">
    <citation type="submission" date="2023-08" db="EMBL/GenBank/DDBJ databases">
        <title>A de novo genome assembly of Solanum verrucosum Schlechtendal, a Mexican diploid species geographically isolated from the other diploid A-genome species in potato relatives.</title>
        <authorList>
            <person name="Hosaka K."/>
        </authorList>
    </citation>
    <scope>NUCLEOTIDE SEQUENCE</scope>
    <source>
        <tissue evidence="2">Young leaves</tissue>
    </source>
</reference>
<keyword evidence="1" id="KW-1133">Transmembrane helix</keyword>
<evidence type="ECO:0000313" key="2">
    <source>
        <dbReference type="EMBL" id="WMV33194.1"/>
    </source>
</evidence>
<dbReference type="EMBL" id="CP133617">
    <property type="protein sequence ID" value="WMV33194.1"/>
    <property type="molecule type" value="Genomic_DNA"/>
</dbReference>
<keyword evidence="1" id="KW-0812">Transmembrane</keyword>
<keyword evidence="3" id="KW-1185">Reference proteome</keyword>
<evidence type="ECO:0000256" key="1">
    <source>
        <dbReference type="SAM" id="Phobius"/>
    </source>
</evidence>
<gene>
    <name evidence="2" type="ORF">MTR67_026579</name>
</gene>
<feature type="transmembrane region" description="Helical" evidence="1">
    <location>
        <begin position="50"/>
        <end position="69"/>
    </location>
</feature>
<organism evidence="2 3">
    <name type="scientific">Solanum verrucosum</name>
    <dbReference type="NCBI Taxonomy" id="315347"/>
    <lineage>
        <taxon>Eukaryota</taxon>
        <taxon>Viridiplantae</taxon>
        <taxon>Streptophyta</taxon>
        <taxon>Embryophyta</taxon>
        <taxon>Tracheophyta</taxon>
        <taxon>Spermatophyta</taxon>
        <taxon>Magnoliopsida</taxon>
        <taxon>eudicotyledons</taxon>
        <taxon>Gunneridae</taxon>
        <taxon>Pentapetalae</taxon>
        <taxon>asterids</taxon>
        <taxon>lamiids</taxon>
        <taxon>Solanales</taxon>
        <taxon>Solanaceae</taxon>
        <taxon>Solanoideae</taxon>
        <taxon>Solaneae</taxon>
        <taxon>Solanum</taxon>
    </lineage>
</organism>